<keyword evidence="2" id="KW-1185">Reference proteome</keyword>
<protein>
    <recommendedName>
        <fullName evidence="3">Kelch repeat-containing protein</fullName>
    </recommendedName>
</protein>
<gene>
    <name evidence="1" type="ORF">BSTOLATCC_MIC49437</name>
</gene>
<dbReference type="EMBL" id="CAJZBQ010000048">
    <property type="protein sequence ID" value="CAG9329822.1"/>
    <property type="molecule type" value="Genomic_DNA"/>
</dbReference>
<reference evidence="1" key="1">
    <citation type="submission" date="2021-09" db="EMBL/GenBank/DDBJ databases">
        <authorList>
            <consortium name="AG Swart"/>
            <person name="Singh M."/>
            <person name="Singh A."/>
            <person name="Seah K."/>
            <person name="Emmerich C."/>
        </authorList>
    </citation>
    <scope>NUCLEOTIDE SEQUENCE</scope>
    <source>
        <strain evidence="1">ATCC30299</strain>
    </source>
</reference>
<proteinExistence type="predicted"/>
<accession>A0AAU9JPS3</accession>
<dbReference type="SUPFAM" id="SSF50965">
    <property type="entry name" value="Galactose oxidase, central domain"/>
    <property type="match status" value="1"/>
</dbReference>
<name>A0AAU9JPS3_9CILI</name>
<evidence type="ECO:0008006" key="3">
    <source>
        <dbReference type="Google" id="ProtNLM"/>
    </source>
</evidence>
<dbReference type="Gene3D" id="2.120.10.80">
    <property type="entry name" value="Kelch-type beta propeller"/>
    <property type="match status" value="1"/>
</dbReference>
<dbReference type="AlphaFoldDB" id="A0AAU9JPS3"/>
<evidence type="ECO:0000313" key="1">
    <source>
        <dbReference type="EMBL" id="CAG9329822.1"/>
    </source>
</evidence>
<organism evidence="1 2">
    <name type="scientific">Blepharisma stoltei</name>
    <dbReference type="NCBI Taxonomy" id="1481888"/>
    <lineage>
        <taxon>Eukaryota</taxon>
        <taxon>Sar</taxon>
        <taxon>Alveolata</taxon>
        <taxon>Ciliophora</taxon>
        <taxon>Postciliodesmatophora</taxon>
        <taxon>Heterotrichea</taxon>
        <taxon>Heterotrichida</taxon>
        <taxon>Blepharismidae</taxon>
        <taxon>Blepharisma</taxon>
    </lineage>
</organism>
<sequence length="314" mass="36632">MKNMKKCLLNYQLSLSEIAINNANEHSEVSIASGLNSTDKEYAAASHQSASLYLLERDEHKVNLFIYDTKSEREEVKRLKTPKPLDIYSCTALLPNSELFCFGMYPLFGTTLIFDSNYKAHKLPSGTPCFYSSAIYFNKSVYCFGGSNDQGLLNLSCRFDLNSNRWIKLAPMPKPDWYCNLITFNRNILISGVWNKNIWLYSVDINSFSVIPYEFAWLKRKILINAEERLYLIECEGEAIYESRIGDEYAWERIGNSIIPFCPSYVFWAYNERGIYIGCIEYKNRKKTRHYYKFNIDRKELIELKNNKPACNLF</sequence>
<dbReference type="InterPro" id="IPR015915">
    <property type="entry name" value="Kelch-typ_b-propeller"/>
</dbReference>
<dbReference type="Pfam" id="PF01344">
    <property type="entry name" value="Kelch_1"/>
    <property type="match status" value="1"/>
</dbReference>
<dbReference type="InterPro" id="IPR006652">
    <property type="entry name" value="Kelch_1"/>
</dbReference>
<dbReference type="InterPro" id="IPR011043">
    <property type="entry name" value="Gal_Oxase/kelch_b-propeller"/>
</dbReference>
<comment type="caution">
    <text evidence="1">The sequence shown here is derived from an EMBL/GenBank/DDBJ whole genome shotgun (WGS) entry which is preliminary data.</text>
</comment>
<evidence type="ECO:0000313" key="2">
    <source>
        <dbReference type="Proteomes" id="UP001162131"/>
    </source>
</evidence>
<dbReference type="Proteomes" id="UP001162131">
    <property type="component" value="Unassembled WGS sequence"/>
</dbReference>